<dbReference type="EMBL" id="JARBHB010000004">
    <property type="protein sequence ID" value="KAJ8885835.1"/>
    <property type="molecule type" value="Genomic_DNA"/>
</dbReference>
<name>A0ABQ9HNT5_9NEOP</name>
<comment type="caution">
    <text evidence="1">The sequence shown here is derived from an EMBL/GenBank/DDBJ whole genome shotgun (WGS) entry which is preliminary data.</text>
</comment>
<sequence length="681" mass="76466">MERCYVQEILRPCALPFPVQLDNPILQQENARPHTARTGRQLRPVTKVDLEGQLCYLGQYLPQDDIRRLSASMTDRITCLHTAGLKGPACPENFSAFEAEKRGSSKDCTATCIKCVITATRRALNWRAVFSSDLPSHILSKVSLEIPHLVYGSGLIKVVDVDSRTYPSSVVFSFHWPRRQKDTAHGLHCPISATLSPFTGRVVPEGNRSHGVSAAGRVGRWDDEGGELYGDIGSRPSRLSFVCVPAYDARGSGFEEYWARPRMSIRVLPCIRLWTPRIGVPGSFPGGTFSDGGFSCERYTAVLCGFSRSYSVSSPIFIPLLLHYHLVHPGWPGMTSVFLRPQRAHSPEVRTPCTSRRNSDSPPCPEERRLALIGADCPTRGGCSPLRQTRRTNEVRGERRRHGPQKGRVHLSVAVRLVGELDLGKRHRLLHPVRAEVRRLWMHVNRIRGWDFRFSPGNPLAIHDKFAEIVGQNGDVAGRSRVISSDARRKGLTSIPECKQPRTSGTFSKLMDWLLECRQPCTSATNDKLAVWRPECGQSRPTVADNKFVDCRLESRQSRKTVTFIKIVGYCLKCRQPCTTSNFNNFVSSRFKCGQPRYTATFKFVVCHVECRRIRVAMALWLKCSPPTKANCVRFPAGPLAGFRKWESCRWLAAFLGDLPFPPLLHSNAAPYSHRFTLIGF</sequence>
<protein>
    <submittedName>
        <fullName evidence="1">Uncharacterized protein</fullName>
    </submittedName>
</protein>
<organism evidence="1 2">
    <name type="scientific">Dryococelus australis</name>
    <dbReference type="NCBI Taxonomy" id="614101"/>
    <lineage>
        <taxon>Eukaryota</taxon>
        <taxon>Metazoa</taxon>
        <taxon>Ecdysozoa</taxon>
        <taxon>Arthropoda</taxon>
        <taxon>Hexapoda</taxon>
        <taxon>Insecta</taxon>
        <taxon>Pterygota</taxon>
        <taxon>Neoptera</taxon>
        <taxon>Polyneoptera</taxon>
        <taxon>Phasmatodea</taxon>
        <taxon>Verophasmatodea</taxon>
        <taxon>Anareolatae</taxon>
        <taxon>Phasmatidae</taxon>
        <taxon>Eurycanthinae</taxon>
        <taxon>Dryococelus</taxon>
    </lineage>
</organism>
<evidence type="ECO:0000313" key="2">
    <source>
        <dbReference type="Proteomes" id="UP001159363"/>
    </source>
</evidence>
<evidence type="ECO:0000313" key="1">
    <source>
        <dbReference type="EMBL" id="KAJ8885835.1"/>
    </source>
</evidence>
<dbReference type="Proteomes" id="UP001159363">
    <property type="component" value="Chromosome X"/>
</dbReference>
<gene>
    <name evidence="1" type="ORF">PR048_012040</name>
</gene>
<accession>A0ABQ9HNT5</accession>
<proteinExistence type="predicted"/>
<reference evidence="1 2" key="1">
    <citation type="submission" date="2023-02" db="EMBL/GenBank/DDBJ databases">
        <title>LHISI_Scaffold_Assembly.</title>
        <authorList>
            <person name="Stuart O.P."/>
            <person name="Cleave R."/>
            <person name="Magrath M.J.L."/>
            <person name="Mikheyev A.S."/>
        </authorList>
    </citation>
    <scope>NUCLEOTIDE SEQUENCE [LARGE SCALE GENOMIC DNA]</scope>
    <source>
        <strain evidence="1">Daus_M_001</strain>
        <tissue evidence="1">Leg muscle</tissue>
    </source>
</reference>
<keyword evidence="2" id="KW-1185">Reference proteome</keyword>